<dbReference type="InterPro" id="IPR000300">
    <property type="entry name" value="IPPc"/>
</dbReference>
<reference evidence="4" key="1">
    <citation type="submission" date="2021-12" db="EMBL/GenBank/DDBJ databases">
        <title>Prjna785345.</title>
        <authorList>
            <person name="Rujirawat T."/>
            <person name="Krajaejun T."/>
        </authorList>
    </citation>
    <scope>NUCLEOTIDE SEQUENCE</scope>
    <source>
        <strain evidence="4">Pi057C3</strain>
    </source>
</reference>
<evidence type="ECO:0000313" key="4">
    <source>
        <dbReference type="EMBL" id="KAJ0394353.1"/>
    </source>
</evidence>
<dbReference type="InterPro" id="IPR046985">
    <property type="entry name" value="IP5"/>
</dbReference>
<dbReference type="SMART" id="SM00128">
    <property type="entry name" value="IPPc"/>
    <property type="match status" value="1"/>
</dbReference>
<feature type="coiled-coil region" evidence="1">
    <location>
        <begin position="141"/>
        <end position="171"/>
    </location>
</feature>
<comment type="caution">
    <text evidence="4">The sequence shown here is derived from an EMBL/GenBank/DDBJ whole genome shotgun (WGS) entry which is preliminary data.</text>
</comment>
<evidence type="ECO:0000256" key="1">
    <source>
        <dbReference type="SAM" id="Coils"/>
    </source>
</evidence>
<feature type="compositionally biased region" description="Polar residues" evidence="2">
    <location>
        <begin position="210"/>
        <end position="220"/>
    </location>
</feature>
<dbReference type="Proteomes" id="UP001209570">
    <property type="component" value="Unassembled WGS sequence"/>
</dbReference>
<accession>A0AAD5M4F5</accession>
<keyword evidence="5" id="KW-1185">Reference proteome</keyword>
<dbReference type="Pfam" id="PF22669">
    <property type="entry name" value="Exo_endo_phos2"/>
    <property type="match status" value="1"/>
</dbReference>
<proteinExistence type="predicted"/>
<dbReference type="PANTHER" id="PTHR11200:SF275">
    <property type="entry name" value="LD06095P"/>
    <property type="match status" value="1"/>
</dbReference>
<dbReference type="PANTHER" id="PTHR11200">
    <property type="entry name" value="INOSITOL 5-PHOSPHATASE"/>
    <property type="match status" value="1"/>
</dbReference>
<dbReference type="AlphaFoldDB" id="A0AAD5M4F5"/>
<dbReference type="GO" id="GO:0046856">
    <property type="term" value="P:phosphatidylinositol dephosphorylation"/>
    <property type="evidence" value="ECO:0007669"/>
    <property type="project" value="InterPro"/>
</dbReference>
<dbReference type="GO" id="GO:0004439">
    <property type="term" value="F:phosphatidylinositol-4,5-bisphosphate 5-phosphatase activity"/>
    <property type="evidence" value="ECO:0007669"/>
    <property type="project" value="TreeGrafter"/>
</dbReference>
<evidence type="ECO:0000256" key="2">
    <source>
        <dbReference type="SAM" id="MobiDB-lite"/>
    </source>
</evidence>
<dbReference type="SUPFAM" id="SSF56219">
    <property type="entry name" value="DNase I-like"/>
    <property type="match status" value="1"/>
</dbReference>
<feature type="domain" description="Inositol polyphosphate-related phosphatase" evidence="3">
    <location>
        <begin position="260"/>
        <end position="584"/>
    </location>
</feature>
<protein>
    <recommendedName>
        <fullName evidence="3">Inositol polyphosphate-related phosphatase domain-containing protein</fullName>
    </recommendedName>
</protein>
<dbReference type="EMBL" id="JAKCXM010000416">
    <property type="protein sequence ID" value="KAJ0394353.1"/>
    <property type="molecule type" value="Genomic_DNA"/>
</dbReference>
<keyword evidence="1" id="KW-0175">Coiled coil</keyword>
<dbReference type="InterPro" id="IPR036691">
    <property type="entry name" value="Endo/exonu/phosph_ase_sf"/>
</dbReference>
<organism evidence="4 5">
    <name type="scientific">Pythium insidiosum</name>
    <name type="common">Pythiosis disease agent</name>
    <dbReference type="NCBI Taxonomy" id="114742"/>
    <lineage>
        <taxon>Eukaryota</taxon>
        <taxon>Sar</taxon>
        <taxon>Stramenopiles</taxon>
        <taxon>Oomycota</taxon>
        <taxon>Peronosporomycetes</taxon>
        <taxon>Pythiales</taxon>
        <taxon>Pythiaceae</taxon>
        <taxon>Pythium</taxon>
    </lineage>
</organism>
<evidence type="ECO:0000259" key="3">
    <source>
        <dbReference type="SMART" id="SM00128"/>
    </source>
</evidence>
<feature type="region of interest" description="Disordered" evidence="2">
    <location>
        <begin position="197"/>
        <end position="221"/>
    </location>
</feature>
<sequence length="660" mass="72581">MSTKALIDRVLAALYGREPAFKVAVSVTGGAASAAELLFRAGSSSTMLHFSVPYARASLHRTLLPATESSSMPTKFCSTETADQKATLLKGSIFVIGADTAVRLVDKKYYDMNEHKMTLLATEEEGNAQSAIVEASEGAIADDLERKRKQVQKEQLRKKKAERQAAAVTIQKALKRKLIKGTKKTLSKAKSIIRHSSKVAVEQQEEETSLEPQVTASPDASSYPEVINREIEDDWEELNSIDPQSGDGSVVAHSRFLSRGRLRVFVGTWNLHAKKPPSDALRRWLPRNRYHIVAVGTEECLHSIARSVVFASKKPWEDQLREVLGHEYVVVASHALTAIHNVVFVHESVVPWLHGVQSDAVATGLGNQLGNKGGVGIAFSIGRTSFAFVNCHFDAHQHNVHKRNANFHRINQELRLEPLRENVSPSRATSRKSGRASFASAKRTTVTSVTVADAFDHVFWYGDLNYRINGTRRMIDRLLLHQQHAVLRFNDQLLIEMTRGNVLSGFSEGPLHFRPTYKFDKHSDAYDSSGKQRIPSWTDRVLFKSNLDEDAPLQQLSYRSDMTCQISDHRPVAAVFEARVTLGDKAVVETPATPAAAADATLLQSTPATSRETAGVVGGVDSLVRGSVAVSSTTAAQDFSRVLAKGYKAAPARSEVCVLQ</sequence>
<dbReference type="Gene3D" id="3.60.10.10">
    <property type="entry name" value="Endonuclease/exonuclease/phosphatase"/>
    <property type="match status" value="1"/>
</dbReference>
<evidence type="ECO:0000313" key="5">
    <source>
        <dbReference type="Proteomes" id="UP001209570"/>
    </source>
</evidence>
<gene>
    <name evidence="4" type="ORF">P43SY_006834</name>
</gene>
<name>A0AAD5M4F5_PYTIN</name>